<evidence type="ECO:0000256" key="2">
    <source>
        <dbReference type="ARBA" id="ARBA00022692"/>
    </source>
</evidence>
<dbReference type="GO" id="GO:0008381">
    <property type="term" value="F:mechanosensitive monoatomic ion channel activity"/>
    <property type="evidence" value="ECO:0007669"/>
    <property type="project" value="UniProtKB-ARBA"/>
</dbReference>
<reference evidence="8 11" key="1">
    <citation type="submission" date="2018-09" db="EMBL/GenBank/DDBJ databases">
        <title>Roseomonas sp. nov., isolated from feces of Tibetan antelopes in the Qinghai-Tibet plateau, China.</title>
        <authorList>
            <person name="Tian Z."/>
        </authorList>
    </citation>
    <scope>NUCLEOTIDE SEQUENCE [LARGE SCALE GENOMIC DNA]</scope>
    <source>
        <strain evidence="9 10">Z23</strain>
        <strain evidence="8 11">Z24</strain>
    </source>
</reference>
<name>A0A3A9JJ52_9PROT</name>
<dbReference type="Gene3D" id="1.10.287.1260">
    <property type="match status" value="1"/>
</dbReference>
<evidence type="ECO:0000256" key="4">
    <source>
        <dbReference type="ARBA" id="ARBA00023136"/>
    </source>
</evidence>
<feature type="transmembrane region" description="Helical" evidence="6">
    <location>
        <begin position="171"/>
        <end position="190"/>
    </location>
</feature>
<feature type="region of interest" description="Disordered" evidence="5">
    <location>
        <begin position="360"/>
        <end position="380"/>
    </location>
</feature>
<dbReference type="InterPro" id="IPR006685">
    <property type="entry name" value="MscS_channel_2nd"/>
</dbReference>
<evidence type="ECO:0000256" key="5">
    <source>
        <dbReference type="SAM" id="MobiDB-lite"/>
    </source>
</evidence>
<dbReference type="OrthoDB" id="9792218at2"/>
<evidence type="ECO:0000256" key="3">
    <source>
        <dbReference type="ARBA" id="ARBA00022989"/>
    </source>
</evidence>
<feature type="domain" description="Mechanosensitive ion channel MscS" evidence="7">
    <location>
        <begin position="193"/>
        <end position="259"/>
    </location>
</feature>
<evidence type="ECO:0000313" key="11">
    <source>
        <dbReference type="Proteomes" id="UP000278036"/>
    </source>
</evidence>
<dbReference type="InterPro" id="IPR010920">
    <property type="entry name" value="LSM_dom_sf"/>
</dbReference>
<evidence type="ECO:0000313" key="9">
    <source>
        <dbReference type="EMBL" id="RMI19438.1"/>
    </source>
</evidence>
<gene>
    <name evidence="8" type="ORF">D6Z83_13220</name>
    <name evidence="9" type="ORF">EBE87_20000</name>
</gene>
<dbReference type="PANTHER" id="PTHR30566:SF25">
    <property type="entry name" value="INNER MEMBRANE PROTEIN"/>
    <property type="match status" value="1"/>
</dbReference>
<evidence type="ECO:0000256" key="1">
    <source>
        <dbReference type="ARBA" id="ARBA00004370"/>
    </source>
</evidence>
<protein>
    <submittedName>
        <fullName evidence="8">Mechanosensitive ion channel family protein</fullName>
    </submittedName>
</protein>
<feature type="transmembrane region" description="Helical" evidence="6">
    <location>
        <begin position="21"/>
        <end position="43"/>
    </location>
</feature>
<dbReference type="InterPro" id="IPR023408">
    <property type="entry name" value="MscS_beta-dom_sf"/>
</dbReference>
<dbReference type="SUPFAM" id="SSF50182">
    <property type="entry name" value="Sm-like ribonucleoproteins"/>
    <property type="match status" value="1"/>
</dbReference>
<dbReference type="AlphaFoldDB" id="A0A3A9JJ52"/>
<proteinExistence type="predicted"/>
<keyword evidence="10" id="KW-1185">Reference proteome</keyword>
<evidence type="ECO:0000256" key="6">
    <source>
        <dbReference type="SAM" id="Phobius"/>
    </source>
</evidence>
<accession>A0A3A9JJ52</accession>
<dbReference type="Proteomes" id="UP000274097">
    <property type="component" value="Unassembled WGS sequence"/>
</dbReference>
<dbReference type="EMBL" id="RAQU01000073">
    <property type="protein sequence ID" value="RKK03704.1"/>
    <property type="molecule type" value="Genomic_DNA"/>
</dbReference>
<feature type="transmembrane region" description="Helical" evidence="6">
    <location>
        <begin position="97"/>
        <end position="123"/>
    </location>
</feature>
<dbReference type="PANTHER" id="PTHR30566">
    <property type="entry name" value="YNAI-RELATED MECHANOSENSITIVE ION CHANNEL"/>
    <property type="match status" value="1"/>
</dbReference>
<keyword evidence="3 6" id="KW-1133">Transmembrane helix</keyword>
<feature type="transmembrane region" description="Helical" evidence="6">
    <location>
        <begin position="68"/>
        <end position="91"/>
    </location>
</feature>
<comment type="subcellular location">
    <subcellularLocation>
        <location evidence="1">Membrane</location>
    </subcellularLocation>
</comment>
<feature type="transmembrane region" description="Helical" evidence="6">
    <location>
        <begin position="144"/>
        <end position="165"/>
    </location>
</feature>
<sequence>MDNIAIAARRAVTSLYWLPDWVVSLLVVAAAIGVAIMAHRFLFRLATRVVSSRDLFWRSLVQRTEGPIRLALIIVCLGFGAAISPLTLGQAEVIRHVLQVCFIALVGWVALTVLHIWTTIYLRRFKLDSEDNLLARKHTTQSRILQRVAGILIVLITASAALMTFDGVRQYGVSLLASAGAAGIVLGLALQPVLKNLVAGVQLAVTQPIRLEDAVIVEGEWGNVEEITSTYVVVRLWDWRRMVLPLSYFIEKPFQNWTREGASLIGTALIYVDYTAPVTAMRAKLEEIARASPLWDRRVVNMQVTNLRPDTMEIRMLVSASNAGRTFDLRCEVREKMIAFLQAEYPWALPRGRAEIDSQLDSRPGEGMELRRAGAAERVL</sequence>
<evidence type="ECO:0000313" key="8">
    <source>
        <dbReference type="EMBL" id="RKK03704.1"/>
    </source>
</evidence>
<dbReference type="Pfam" id="PF00924">
    <property type="entry name" value="MS_channel_2nd"/>
    <property type="match status" value="1"/>
</dbReference>
<comment type="caution">
    <text evidence="8">The sequence shown here is derived from an EMBL/GenBank/DDBJ whole genome shotgun (WGS) entry which is preliminary data.</text>
</comment>
<evidence type="ECO:0000259" key="7">
    <source>
        <dbReference type="Pfam" id="PF00924"/>
    </source>
</evidence>
<dbReference type="RefSeq" id="WP_120638770.1">
    <property type="nucleotide sequence ID" value="NZ_RAQU01000073.1"/>
</dbReference>
<dbReference type="EMBL" id="RFLX01000019">
    <property type="protein sequence ID" value="RMI19438.1"/>
    <property type="molecule type" value="Genomic_DNA"/>
</dbReference>
<dbReference type="GO" id="GO:0016020">
    <property type="term" value="C:membrane"/>
    <property type="evidence" value="ECO:0007669"/>
    <property type="project" value="UniProtKB-SubCell"/>
</dbReference>
<keyword evidence="4 6" id="KW-0472">Membrane</keyword>
<evidence type="ECO:0000313" key="10">
    <source>
        <dbReference type="Proteomes" id="UP000274097"/>
    </source>
</evidence>
<keyword evidence="2 6" id="KW-0812">Transmembrane</keyword>
<organism evidence="8 11">
    <name type="scientific">Teichococcus wenyumeiae</name>
    <dbReference type="NCBI Taxonomy" id="2478470"/>
    <lineage>
        <taxon>Bacteria</taxon>
        <taxon>Pseudomonadati</taxon>
        <taxon>Pseudomonadota</taxon>
        <taxon>Alphaproteobacteria</taxon>
        <taxon>Acetobacterales</taxon>
        <taxon>Roseomonadaceae</taxon>
        <taxon>Roseomonas</taxon>
    </lineage>
</organism>
<dbReference type="Gene3D" id="2.30.30.60">
    <property type="match status" value="1"/>
</dbReference>
<dbReference type="InParanoid" id="A0A3A9JJ52"/>
<feature type="compositionally biased region" description="Basic and acidic residues" evidence="5">
    <location>
        <begin position="363"/>
        <end position="380"/>
    </location>
</feature>
<dbReference type="Proteomes" id="UP000278036">
    <property type="component" value="Unassembled WGS sequence"/>
</dbReference>